<evidence type="ECO:0000259" key="1">
    <source>
        <dbReference type="SMART" id="SM01201"/>
    </source>
</evidence>
<sequence>KVLLNESLQKLKSDCEVVSKQFSMGITQLDKDRMRFILKQLTSIKSTTFIGGMNFQALLEKSKQLLSILDMVCDDVQDSLPNLIVVLKSAKKTIGFSVVLPNKIIFSHSELRKGHGSGKINYLVLNDESNNYVGRLDIWLWLGFWKQVGQCL</sequence>
<dbReference type="EMBL" id="GECU01024245">
    <property type="protein sequence ID" value="JAS83461.1"/>
    <property type="molecule type" value="Transcribed_RNA"/>
</dbReference>
<dbReference type="GO" id="GO:0016020">
    <property type="term" value="C:membrane"/>
    <property type="evidence" value="ECO:0007669"/>
    <property type="project" value="InterPro"/>
</dbReference>
<accession>A0A1B6I944</accession>
<feature type="domain" description="Ferlin B-domain" evidence="1">
    <location>
        <begin position="76"/>
        <end position="144"/>
    </location>
</feature>
<dbReference type="SMART" id="SM01201">
    <property type="entry name" value="FerB"/>
    <property type="match status" value="1"/>
</dbReference>
<proteinExistence type="predicted"/>
<organism evidence="2">
    <name type="scientific">Homalodisca liturata</name>
    <dbReference type="NCBI Taxonomy" id="320908"/>
    <lineage>
        <taxon>Eukaryota</taxon>
        <taxon>Metazoa</taxon>
        <taxon>Ecdysozoa</taxon>
        <taxon>Arthropoda</taxon>
        <taxon>Hexapoda</taxon>
        <taxon>Insecta</taxon>
        <taxon>Pterygota</taxon>
        <taxon>Neoptera</taxon>
        <taxon>Paraneoptera</taxon>
        <taxon>Hemiptera</taxon>
        <taxon>Auchenorrhyncha</taxon>
        <taxon>Membracoidea</taxon>
        <taxon>Cicadellidae</taxon>
        <taxon>Cicadellinae</taxon>
        <taxon>Proconiini</taxon>
        <taxon>Homalodisca</taxon>
    </lineage>
</organism>
<reference evidence="2" key="1">
    <citation type="submission" date="2015-11" db="EMBL/GenBank/DDBJ databases">
        <title>De novo transcriptome assembly of four potential Pierce s Disease insect vectors from Arizona vineyards.</title>
        <authorList>
            <person name="Tassone E.E."/>
        </authorList>
    </citation>
    <scope>NUCLEOTIDE SEQUENCE</scope>
</reference>
<name>A0A1B6I944_9HEMI</name>
<gene>
    <name evidence="2" type="ORF">g.57827</name>
</gene>
<feature type="non-terminal residue" evidence="2">
    <location>
        <position position="1"/>
    </location>
</feature>
<feature type="non-terminal residue" evidence="2">
    <location>
        <position position="152"/>
    </location>
</feature>
<dbReference type="Pfam" id="PF08150">
    <property type="entry name" value="FerB"/>
    <property type="match status" value="1"/>
</dbReference>
<protein>
    <recommendedName>
        <fullName evidence="1">Ferlin B-domain domain-containing protein</fullName>
    </recommendedName>
</protein>
<dbReference type="AlphaFoldDB" id="A0A1B6I944"/>
<dbReference type="InterPro" id="IPR012561">
    <property type="entry name" value="Ferlin_B-domain"/>
</dbReference>
<evidence type="ECO:0000313" key="2">
    <source>
        <dbReference type="EMBL" id="JAS83461.1"/>
    </source>
</evidence>